<dbReference type="Pfam" id="PF13202">
    <property type="entry name" value="EF-hand_5"/>
    <property type="match status" value="1"/>
</dbReference>
<sequence>MGKHNLLIYTTIALVLLFLVSRSPNKSQPQETHHRRRLKIRSHFPFSPPSDPHHHHDPPPAFDPLVADIELAREDRQWEHLYYQTHHDSDSDSASESPDSSPEPDHESRPEWEDFADAEDFLNDSERFNVTNRLMLLFPRIDVDPTDGLASKSELTQWSLQQSRREAMHRSQREMKTHDKDGDGFVTFAEYEAPSWVRSADNTSFGYDFGWWKEDHFNASDADGDGRLNITEFNDFLHPADTSNPKLILWLCKEEIRERDRDKDGKVNFEEFFHGIYDLIRNYVEPHDTDEHESDDSNEASAKMLFVLLDKDGDGYLSDVELLPVIEKLHPPEHYYAIQQTNHILHQIHTNADAFEADITSPDGSADGDKDGRLSLAEMIESPYVFYTGVFSEDEDSGDYVVHDEFR</sequence>
<dbReference type="GO" id="GO:0005509">
    <property type="term" value="F:calcium ion binding"/>
    <property type="evidence" value="ECO:0007669"/>
    <property type="project" value="InterPro"/>
</dbReference>
<dbReference type="Gene3D" id="1.10.238.10">
    <property type="entry name" value="EF-hand"/>
    <property type="match status" value="3"/>
</dbReference>
<keyword evidence="1" id="KW-0106">Calcium</keyword>
<dbReference type="PROSITE" id="PS50222">
    <property type="entry name" value="EF_HAND_2"/>
    <property type="match status" value="3"/>
</dbReference>
<keyword evidence="3" id="KW-0732">Signal</keyword>
<dbReference type="InterPro" id="IPR011992">
    <property type="entry name" value="EF-hand-dom_pair"/>
</dbReference>
<reference evidence="5" key="2">
    <citation type="submission" date="2020-08" db="EMBL/GenBank/DDBJ databases">
        <title>Plant Genome Project.</title>
        <authorList>
            <person name="Zhang R.-G."/>
        </authorList>
    </citation>
    <scope>NUCLEOTIDE SEQUENCE</scope>
    <source>
        <strain evidence="5">Huo1</strain>
        <tissue evidence="5">Leaf</tissue>
    </source>
</reference>
<accession>A0A8X8Y3H9</accession>
<feature type="domain" description="EF-hand" evidence="4">
    <location>
        <begin position="252"/>
        <end position="282"/>
    </location>
</feature>
<dbReference type="InterPro" id="IPR018247">
    <property type="entry name" value="EF_Hand_1_Ca_BS"/>
</dbReference>
<feature type="domain" description="EF-hand" evidence="4">
    <location>
        <begin position="217"/>
        <end position="243"/>
    </location>
</feature>
<dbReference type="SMART" id="SM00054">
    <property type="entry name" value="EFh"/>
    <property type="match status" value="4"/>
</dbReference>
<dbReference type="FunFam" id="1.10.238.10:FF:000328">
    <property type="entry name" value="Calcium-binding EF hand family protein"/>
    <property type="match status" value="1"/>
</dbReference>
<dbReference type="Proteomes" id="UP000298416">
    <property type="component" value="Unassembled WGS sequence"/>
</dbReference>
<dbReference type="PROSITE" id="PS00018">
    <property type="entry name" value="EF_HAND_1"/>
    <property type="match status" value="5"/>
</dbReference>
<dbReference type="GO" id="GO:0005783">
    <property type="term" value="C:endoplasmic reticulum"/>
    <property type="evidence" value="ECO:0007669"/>
    <property type="project" value="TreeGrafter"/>
</dbReference>
<dbReference type="Pfam" id="PF13833">
    <property type="entry name" value="EF-hand_8"/>
    <property type="match status" value="1"/>
</dbReference>
<feature type="domain" description="EF-hand" evidence="4">
    <location>
        <begin position="297"/>
        <end position="332"/>
    </location>
</feature>
<evidence type="ECO:0000256" key="3">
    <source>
        <dbReference type="SAM" id="SignalP"/>
    </source>
</evidence>
<evidence type="ECO:0000313" key="6">
    <source>
        <dbReference type="Proteomes" id="UP000298416"/>
    </source>
</evidence>
<reference evidence="5" key="1">
    <citation type="submission" date="2018-01" db="EMBL/GenBank/DDBJ databases">
        <authorList>
            <person name="Mao J.F."/>
        </authorList>
    </citation>
    <scope>NUCLEOTIDE SEQUENCE</scope>
    <source>
        <strain evidence="5">Huo1</strain>
        <tissue evidence="5">Leaf</tissue>
    </source>
</reference>
<dbReference type="EMBL" id="PNBA02000006">
    <property type="protein sequence ID" value="KAG6422491.1"/>
    <property type="molecule type" value="Genomic_DNA"/>
</dbReference>
<organism evidence="5">
    <name type="scientific">Salvia splendens</name>
    <name type="common">Scarlet sage</name>
    <dbReference type="NCBI Taxonomy" id="180675"/>
    <lineage>
        <taxon>Eukaryota</taxon>
        <taxon>Viridiplantae</taxon>
        <taxon>Streptophyta</taxon>
        <taxon>Embryophyta</taxon>
        <taxon>Tracheophyta</taxon>
        <taxon>Spermatophyta</taxon>
        <taxon>Magnoliopsida</taxon>
        <taxon>eudicotyledons</taxon>
        <taxon>Gunneridae</taxon>
        <taxon>Pentapetalae</taxon>
        <taxon>asterids</taxon>
        <taxon>lamiids</taxon>
        <taxon>Lamiales</taxon>
        <taxon>Lamiaceae</taxon>
        <taxon>Nepetoideae</taxon>
        <taxon>Mentheae</taxon>
        <taxon>Salviinae</taxon>
        <taxon>Salvia</taxon>
        <taxon>Salvia subgen. Calosphace</taxon>
        <taxon>core Calosphace</taxon>
    </lineage>
</organism>
<feature type="signal peptide" evidence="3">
    <location>
        <begin position="1"/>
        <end position="27"/>
    </location>
</feature>
<evidence type="ECO:0000256" key="2">
    <source>
        <dbReference type="SAM" id="MobiDB-lite"/>
    </source>
</evidence>
<dbReference type="PANTHER" id="PTHR10827:SF101">
    <property type="entry name" value="CALCIUM-BINDING EF HAND FAMILY PROTEIN"/>
    <property type="match status" value="1"/>
</dbReference>
<dbReference type="AlphaFoldDB" id="A0A8X8Y3H9"/>
<keyword evidence="6" id="KW-1185">Reference proteome</keyword>
<gene>
    <name evidence="5" type="ORF">SASPL_119063</name>
</gene>
<evidence type="ECO:0000256" key="1">
    <source>
        <dbReference type="ARBA" id="ARBA00022837"/>
    </source>
</evidence>
<comment type="caution">
    <text evidence="5">The sequence shown here is derived from an EMBL/GenBank/DDBJ whole genome shotgun (WGS) entry which is preliminary data.</text>
</comment>
<dbReference type="InterPro" id="IPR002048">
    <property type="entry name" value="EF_hand_dom"/>
</dbReference>
<feature type="region of interest" description="Disordered" evidence="2">
    <location>
        <begin position="86"/>
        <end position="111"/>
    </location>
</feature>
<feature type="compositionally biased region" description="Basic residues" evidence="2">
    <location>
        <begin position="33"/>
        <end position="42"/>
    </location>
</feature>
<name>A0A8X8Y3H9_SALSN</name>
<evidence type="ECO:0000313" key="5">
    <source>
        <dbReference type="EMBL" id="KAG6422491.1"/>
    </source>
</evidence>
<proteinExistence type="predicted"/>
<evidence type="ECO:0000259" key="4">
    <source>
        <dbReference type="PROSITE" id="PS50222"/>
    </source>
</evidence>
<dbReference type="SUPFAM" id="SSF47473">
    <property type="entry name" value="EF-hand"/>
    <property type="match status" value="2"/>
</dbReference>
<feature type="chain" id="PRO_5036480596" description="EF-hand domain-containing protein" evidence="3">
    <location>
        <begin position="28"/>
        <end position="407"/>
    </location>
</feature>
<feature type="region of interest" description="Disordered" evidence="2">
    <location>
        <begin position="24"/>
        <end position="63"/>
    </location>
</feature>
<dbReference type="PANTHER" id="PTHR10827">
    <property type="entry name" value="RETICULOCALBIN"/>
    <property type="match status" value="1"/>
</dbReference>
<protein>
    <recommendedName>
        <fullName evidence="4">EF-hand domain-containing protein</fullName>
    </recommendedName>
</protein>